<proteinExistence type="predicted"/>
<keyword evidence="3" id="KW-1185">Reference proteome</keyword>
<evidence type="ECO:0000313" key="3">
    <source>
        <dbReference type="Proteomes" id="UP001596435"/>
    </source>
</evidence>
<feature type="compositionally biased region" description="Basic and acidic residues" evidence="1">
    <location>
        <begin position="1"/>
        <end position="13"/>
    </location>
</feature>
<evidence type="ECO:0008006" key="4">
    <source>
        <dbReference type="Google" id="ProtNLM"/>
    </source>
</evidence>
<name>A0ABW2FPB5_9ACTN</name>
<accession>A0ABW2FPB5</accession>
<evidence type="ECO:0000256" key="1">
    <source>
        <dbReference type="SAM" id="MobiDB-lite"/>
    </source>
</evidence>
<evidence type="ECO:0000313" key="2">
    <source>
        <dbReference type="EMBL" id="MFC7179109.1"/>
    </source>
</evidence>
<sequence length="193" mass="19061">MDERWEPPWRYEWEQPTGEAVPPPAAPAPAPRPRRAAGTTAAALGGVLMVLAAALVTCGPSGGDDGALTAVASPTPTERLRPAHPSPGAASGSAAPPVASAGTPGPDAAAVPDASPSDGSDPADADGPATAPSRRPVRPAPVRTARGSGSGHGTRPVTVPPLTGLKVCAAAERQGQWLPGSAQARACRSLYGG</sequence>
<comment type="caution">
    <text evidence="2">The sequence shown here is derived from an EMBL/GenBank/DDBJ whole genome shotgun (WGS) entry which is preliminary data.</text>
</comment>
<feature type="compositionally biased region" description="Pro residues" evidence="1">
    <location>
        <begin position="21"/>
        <end position="31"/>
    </location>
</feature>
<protein>
    <recommendedName>
        <fullName evidence="4">Lipoprotein</fullName>
    </recommendedName>
</protein>
<feature type="region of interest" description="Disordered" evidence="1">
    <location>
        <begin position="57"/>
        <end position="161"/>
    </location>
</feature>
<feature type="region of interest" description="Disordered" evidence="1">
    <location>
        <begin position="1"/>
        <end position="38"/>
    </location>
</feature>
<dbReference type="EMBL" id="JBHTAJ010000008">
    <property type="protein sequence ID" value="MFC7179109.1"/>
    <property type="molecule type" value="Genomic_DNA"/>
</dbReference>
<organism evidence="2 3">
    <name type="scientific">Kitasatospora paranensis</name>
    <dbReference type="NCBI Taxonomy" id="258053"/>
    <lineage>
        <taxon>Bacteria</taxon>
        <taxon>Bacillati</taxon>
        <taxon>Actinomycetota</taxon>
        <taxon>Actinomycetes</taxon>
        <taxon>Kitasatosporales</taxon>
        <taxon>Streptomycetaceae</taxon>
        <taxon>Kitasatospora</taxon>
    </lineage>
</organism>
<gene>
    <name evidence="2" type="ORF">ACFQMG_05965</name>
</gene>
<feature type="compositionally biased region" description="Low complexity" evidence="1">
    <location>
        <begin position="86"/>
        <end position="146"/>
    </location>
</feature>
<dbReference type="Proteomes" id="UP001596435">
    <property type="component" value="Unassembled WGS sequence"/>
</dbReference>
<dbReference type="RefSeq" id="WP_345704562.1">
    <property type="nucleotide sequence ID" value="NZ_BAABKV010000001.1"/>
</dbReference>
<reference evidence="3" key="1">
    <citation type="journal article" date="2019" name="Int. J. Syst. Evol. Microbiol.">
        <title>The Global Catalogue of Microorganisms (GCM) 10K type strain sequencing project: providing services to taxonomists for standard genome sequencing and annotation.</title>
        <authorList>
            <consortium name="The Broad Institute Genomics Platform"/>
            <consortium name="The Broad Institute Genome Sequencing Center for Infectious Disease"/>
            <person name="Wu L."/>
            <person name="Ma J."/>
        </authorList>
    </citation>
    <scope>NUCLEOTIDE SEQUENCE [LARGE SCALE GENOMIC DNA]</scope>
    <source>
        <strain evidence="3">CGMCC 1.12859</strain>
    </source>
</reference>